<dbReference type="EMBL" id="SRLO01011583">
    <property type="protein sequence ID" value="TNN25820.1"/>
    <property type="molecule type" value="Genomic_DNA"/>
</dbReference>
<reference evidence="1 2" key="1">
    <citation type="submission" date="2019-03" db="EMBL/GenBank/DDBJ databases">
        <title>First draft genome of Liparis tanakae, snailfish: a comprehensive survey of snailfish specific genes.</title>
        <authorList>
            <person name="Kim W."/>
            <person name="Song I."/>
            <person name="Jeong J.-H."/>
            <person name="Kim D."/>
            <person name="Kim S."/>
            <person name="Ryu S."/>
            <person name="Song J.Y."/>
            <person name="Lee S.K."/>
        </authorList>
    </citation>
    <scope>NUCLEOTIDE SEQUENCE [LARGE SCALE GENOMIC DNA]</scope>
    <source>
        <tissue evidence="1">Muscle</tissue>
    </source>
</reference>
<organism evidence="1 2">
    <name type="scientific">Liparis tanakae</name>
    <name type="common">Tanaka's snailfish</name>
    <dbReference type="NCBI Taxonomy" id="230148"/>
    <lineage>
        <taxon>Eukaryota</taxon>
        <taxon>Metazoa</taxon>
        <taxon>Chordata</taxon>
        <taxon>Craniata</taxon>
        <taxon>Vertebrata</taxon>
        <taxon>Euteleostomi</taxon>
        <taxon>Actinopterygii</taxon>
        <taxon>Neopterygii</taxon>
        <taxon>Teleostei</taxon>
        <taxon>Neoteleostei</taxon>
        <taxon>Acanthomorphata</taxon>
        <taxon>Eupercaria</taxon>
        <taxon>Perciformes</taxon>
        <taxon>Cottioidei</taxon>
        <taxon>Cottales</taxon>
        <taxon>Liparidae</taxon>
        <taxon>Liparis</taxon>
    </lineage>
</organism>
<keyword evidence="2" id="KW-1185">Reference proteome</keyword>
<evidence type="ECO:0000313" key="2">
    <source>
        <dbReference type="Proteomes" id="UP000314294"/>
    </source>
</evidence>
<evidence type="ECO:0000313" key="1">
    <source>
        <dbReference type="EMBL" id="TNN25820.1"/>
    </source>
</evidence>
<accession>A0A4Z2EB85</accession>
<sequence>MRPSGGPVAPVTRPSGRQRATLDALIASIWLLGLPATLGSLSRGGCSDIPVPVDMEWPSSVRQAALANRAAPARQQC</sequence>
<dbReference type="AlphaFoldDB" id="A0A4Z2EB85"/>
<protein>
    <submittedName>
        <fullName evidence="1">Uncharacterized protein</fullName>
    </submittedName>
</protein>
<comment type="caution">
    <text evidence="1">The sequence shown here is derived from an EMBL/GenBank/DDBJ whole genome shotgun (WGS) entry which is preliminary data.</text>
</comment>
<proteinExistence type="predicted"/>
<dbReference type="Proteomes" id="UP000314294">
    <property type="component" value="Unassembled WGS sequence"/>
</dbReference>
<name>A0A4Z2EB85_9TELE</name>
<gene>
    <name evidence="1" type="ORF">EYF80_064048</name>
</gene>